<comment type="caution">
    <text evidence="1">The sequence shown here is derived from an EMBL/GenBank/DDBJ whole genome shotgun (WGS) entry which is preliminary data.</text>
</comment>
<evidence type="ECO:0000313" key="1">
    <source>
        <dbReference type="EMBL" id="EBU8204115.1"/>
    </source>
</evidence>
<dbReference type="AlphaFoldDB" id="A0A5V6PW23"/>
<protein>
    <submittedName>
        <fullName evidence="1">Uncharacterized protein</fullName>
    </submittedName>
</protein>
<dbReference type="EMBL" id="AAHDIR010000004">
    <property type="protein sequence ID" value="EBU8204115.1"/>
    <property type="molecule type" value="Genomic_DNA"/>
</dbReference>
<sequence length="165" mass="17576">MTIYADFRISVSGEKESTSGGDGGGTSSEITVNKHSAVNGNIQLYSDTTKLINPAKGTVYEAVVSGFDTEILYVEGAGCDITLDISNMFSSDISSIYSLDVTMNTSVDISYIRFKSSTGEYIAVLNTNVKSINDAEIVVSTGIHVYSVIVIPGWGVGVKFKYPVS</sequence>
<name>A0A5V6PW23_SALET</name>
<proteinExistence type="predicted"/>
<reference evidence="1" key="1">
    <citation type="submission" date="2018-05" db="EMBL/GenBank/DDBJ databases">
        <authorList>
            <person name="Ashton P.M."/>
            <person name="Dallman T."/>
            <person name="Nair S."/>
            <person name="De Pinna E."/>
            <person name="Peters T."/>
            <person name="Grant K."/>
        </authorList>
    </citation>
    <scope>NUCLEOTIDE SEQUENCE</scope>
    <source>
        <strain evidence="1">374031</strain>
    </source>
</reference>
<organism evidence="1">
    <name type="scientific">Salmonella enterica subsp. enterica serovar Cardoner</name>
    <dbReference type="NCBI Taxonomy" id="2564309"/>
    <lineage>
        <taxon>Bacteria</taxon>
        <taxon>Pseudomonadati</taxon>
        <taxon>Pseudomonadota</taxon>
        <taxon>Gammaproteobacteria</taxon>
        <taxon>Enterobacterales</taxon>
        <taxon>Enterobacteriaceae</taxon>
        <taxon>Salmonella</taxon>
    </lineage>
</organism>
<accession>A0A5V6PW23</accession>
<gene>
    <name evidence="1" type="ORF">DLM21_07055</name>
</gene>